<reference evidence="1 2" key="1">
    <citation type="journal article" date="2013" name="PLoS Genet.">
        <title>The genome and development-dependent transcriptomes of Pyronema confluens: a window into fungal evolution.</title>
        <authorList>
            <person name="Traeger S."/>
            <person name="Altegoer F."/>
            <person name="Freitag M."/>
            <person name="Gabaldon T."/>
            <person name="Kempken F."/>
            <person name="Kumar A."/>
            <person name="Marcet-Houben M."/>
            <person name="Poggeler S."/>
            <person name="Stajich J.E."/>
            <person name="Nowrousian M."/>
        </authorList>
    </citation>
    <scope>NUCLEOTIDE SEQUENCE [LARGE SCALE GENOMIC DNA]</scope>
    <source>
        <strain evidence="2">CBS 100304</strain>
        <tissue evidence="1">Vegetative mycelium</tissue>
    </source>
</reference>
<name>U4LB35_PYROM</name>
<keyword evidence="2" id="KW-1185">Reference proteome</keyword>
<dbReference type="Proteomes" id="UP000018144">
    <property type="component" value="Unassembled WGS sequence"/>
</dbReference>
<accession>U4LB35</accession>
<evidence type="ECO:0000313" key="1">
    <source>
        <dbReference type="EMBL" id="CCX07379.1"/>
    </source>
</evidence>
<dbReference type="eggNOG" id="ENOG502SH1Y">
    <property type="taxonomic scope" value="Eukaryota"/>
</dbReference>
<dbReference type="AlphaFoldDB" id="U4LB35"/>
<evidence type="ECO:0000313" key="2">
    <source>
        <dbReference type="Proteomes" id="UP000018144"/>
    </source>
</evidence>
<protein>
    <submittedName>
        <fullName evidence="1">Uncharacterized protein</fullName>
    </submittedName>
</protein>
<organism evidence="1 2">
    <name type="scientific">Pyronema omphalodes (strain CBS 100304)</name>
    <name type="common">Pyronema confluens</name>
    <dbReference type="NCBI Taxonomy" id="1076935"/>
    <lineage>
        <taxon>Eukaryota</taxon>
        <taxon>Fungi</taxon>
        <taxon>Dikarya</taxon>
        <taxon>Ascomycota</taxon>
        <taxon>Pezizomycotina</taxon>
        <taxon>Pezizomycetes</taxon>
        <taxon>Pezizales</taxon>
        <taxon>Pyronemataceae</taxon>
        <taxon>Pyronema</taxon>
    </lineage>
</organism>
<sequence>MCIIKSPAALQYAQTHAERNWEVNGDSNGRYSGIRENDVCSWEGPTDGPEGPGYHRYKCKFWLTYNCNNWTWVNGSACAECVSQGRDDTEAADAGINGVENDDEGPLHLLHHRNISSTY</sequence>
<dbReference type="EMBL" id="HF935349">
    <property type="protein sequence ID" value="CCX07379.1"/>
    <property type="molecule type" value="Genomic_DNA"/>
</dbReference>
<gene>
    <name evidence="1" type="ORF">PCON_06968</name>
</gene>
<dbReference type="OrthoDB" id="6079484at2759"/>
<proteinExistence type="predicted"/>